<feature type="region of interest" description="Disordered" evidence="1">
    <location>
        <begin position="33"/>
        <end position="80"/>
    </location>
</feature>
<sequence length="254" mass="27453">MNNTQDTHTLPKPEDHQNIELRPHTHLHEQAIKGHHHQNNNTIAGPNGIQEGIVNQGLAPADNSHLKHHNPNNQLENNDNHTHQRIDTAADTIHPLQETANDPNTLSNEQQPNTHHEKDAALGGAGLAQEVKDQNNSNSSNNKKPSISFNEPSTHASIVQDGDADRVDKADHELYSRDAAAGAGTRGEATGTAMTEHKSGDNEKGDEETKDKAKHAPKPKNTGGDAHHIAEQEPMGLGGLTGKQPVGEINFKTL</sequence>
<feature type="region of interest" description="Disordered" evidence="1">
    <location>
        <begin position="131"/>
        <end position="162"/>
    </location>
</feature>
<dbReference type="VEuPathDB" id="FungiDB:BCV72DRAFT_262118"/>
<feature type="compositionally biased region" description="Basic and acidic residues" evidence="1">
    <location>
        <begin position="195"/>
        <end position="211"/>
    </location>
</feature>
<accession>A0A0A1NVJ2</accession>
<dbReference type="Proteomes" id="UP000242381">
    <property type="component" value="Unassembled WGS sequence"/>
</dbReference>
<feature type="region of interest" description="Disordered" evidence="1">
    <location>
        <begin position="98"/>
        <end position="117"/>
    </location>
</feature>
<reference evidence="2 3" key="1">
    <citation type="journal article" date="2016" name="Proc. Natl. Acad. Sci. U.S.A.">
        <title>Lipid metabolic changes in an early divergent fungus govern the establishment of a mutualistic symbiosis with endobacteria.</title>
        <authorList>
            <person name="Lastovetsky O.A."/>
            <person name="Gaspar M.L."/>
            <person name="Mondo S.J."/>
            <person name="LaButti K.M."/>
            <person name="Sandor L."/>
            <person name="Grigoriev I.V."/>
            <person name="Henry S.A."/>
            <person name="Pawlowska T.E."/>
        </authorList>
    </citation>
    <scope>NUCLEOTIDE SEQUENCE [LARGE SCALE GENOMIC DNA]</scope>
    <source>
        <strain evidence="2 3">ATCC 11559</strain>
    </source>
</reference>
<evidence type="ECO:0000256" key="1">
    <source>
        <dbReference type="SAM" id="MobiDB-lite"/>
    </source>
</evidence>
<name>A0A0A1NVJ2_RHIZD</name>
<feature type="region of interest" description="Disordered" evidence="1">
    <location>
        <begin position="175"/>
        <end position="228"/>
    </location>
</feature>
<feature type="compositionally biased region" description="Low complexity" evidence="1">
    <location>
        <begin position="179"/>
        <end position="194"/>
    </location>
</feature>
<feature type="region of interest" description="Disordered" evidence="1">
    <location>
        <begin position="235"/>
        <end position="254"/>
    </location>
</feature>
<evidence type="ECO:0000313" key="2">
    <source>
        <dbReference type="EMBL" id="ORE19820.1"/>
    </source>
</evidence>
<proteinExistence type="predicted"/>
<dbReference type="AlphaFoldDB" id="A0A0A1NVJ2"/>
<gene>
    <name evidence="2" type="ORF">BCV71DRAFT_262663</name>
</gene>
<feature type="compositionally biased region" description="Polar residues" evidence="1">
    <location>
        <begin position="98"/>
        <end position="113"/>
    </location>
</feature>
<organism evidence="2 3">
    <name type="scientific">Rhizopus microsporus</name>
    <dbReference type="NCBI Taxonomy" id="58291"/>
    <lineage>
        <taxon>Eukaryota</taxon>
        <taxon>Fungi</taxon>
        <taxon>Fungi incertae sedis</taxon>
        <taxon>Mucoromycota</taxon>
        <taxon>Mucoromycotina</taxon>
        <taxon>Mucoromycetes</taxon>
        <taxon>Mucorales</taxon>
        <taxon>Mucorineae</taxon>
        <taxon>Rhizopodaceae</taxon>
        <taxon>Rhizopus</taxon>
    </lineage>
</organism>
<feature type="compositionally biased region" description="Polar residues" evidence="1">
    <location>
        <begin position="143"/>
        <end position="157"/>
    </location>
</feature>
<dbReference type="EMBL" id="KV921304">
    <property type="protein sequence ID" value="ORE19820.1"/>
    <property type="molecule type" value="Genomic_DNA"/>
</dbReference>
<protein>
    <submittedName>
        <fullName evidence="2">Uncharacterized protein</fullName>
    </submittedName>
</protein>
<evidence type="ECO:0000313" key="3">
    <source>
        <dbReference type="Proteomes" id="UP000242381"/>
    </source>
</evidence>